<dbReference type="AlphaFoldDB" id="A0A922MGZ3"/>
<name>A0A922MGZ3_SPOEX</name>
<dbReference type="PANTHER" id="PTHR34239">
    <property type="entry name" value="APPLE DOMAIN-CONTAINING PROTEIN"/>
    <property type="match status" value="1"/>
</dbReference>
<dbReference type="Proteomes" id="UP000814243">
    <property type="component" value="Unassembled WGS sequence"/>
</dbReference>
<accession>A0A922MGZ3</accession>
<evidence type="ECO:0000313" key="2">
    <source>
        <dbReference type="Proteomes" id="UP000814243"/>
    </source>
</evidence>
<dbReference type="PANTHER" id="PTHR34239:SF2">
    <property type="entry name" value="TRANSPOSABLE ELEMENT P TRANSPOSASE_THAP9 CONSERVED DOMAIN-CONTAINING PROTEIN"/>
    <property type="match status" value="1"/>
</dbReference>
<protein>
    <submittedName>
        <fullName evidence="1">Uncharacterized protein</fullName>
    </submittedName>
</protein>
<proteinExistence type="predicted"/>
<sequence length="158" mass="17079">MNRFHQNKNVICGPVVGALSLDICQLTTASLPDALPPGIEELLGDEGVQPIKTPVEIHNSLATRWSTIIVHGLNEETRKNIINKQETPKNCSLLNPPKLNEEVAAALSDSGVKRDSRIREQQITLGAAITSLGKVLNTLIGNQDTTDQILTLSNAARL</sequence>
<reference evidence="1" key="1">
    <citation type="journal article" date="2021" name="G3 (Bethesda)">
        <title>Genome and transcriptome analysis of the beet armyworm Spodoptera exigua reveals targets for pest control. .</title>
        <authorList>
            <person name="Simon S."/>
            <person name="Breeschoten T."/>
            <person name="Jansen H.J."/>
            <person name="Dirks R.P."/>
            <person name="Schranz M.E."/>
            <person name="Ros V.I.D."/>
        </authorList>
    </citation>
    <scope>NUCLEOTIDE SEQUENCE</scope>
    <source>
        <strain evidence="1">TB_SE_WUR_2020</strain>
    </source>
</reference>
<organism evidence="1 2">
    <name type="scientific">Spodoptera exigua</name>
    <name type="common">Beet armyworm</name>
    <name type="synonym">Noctua fulgens</name>
    <dbReference type="NCBI Taxonomy" id="7107"/>
    <lineage>
        <taxon>Eukaryota</taxon>
        <taxon>Metazoa</taxon>
        <taxon>Ecdysozoa</taxon>
        <taxon>Arthropoda</taxon>
        <taxon>Hexapoda</taxon>
        <taxon>Insecta</taxon>
        <taxon>Pterygota</taxon>
        <taxon>Neoptera</taxon>
        <taxon>Endopterygota</taxon>
        <taxon>Lepidoptera</taxon>
        <taxon>Glossata</taxon>
        <taxon>Ditrysia</taxon>
        <taxon>Noctuoidea</taxon>
        <taxon>Noctuidae</taxon>
        <taxon>Amphipyrinae</taxon>
        <taxon>Spodoptera</taxon>
    </lineage>
</organism>
<evidence type="ECO:0000313" key="1">
    <source>
        <dbReference type="EMBL" id="KAH9636732.1"/>
    </source>
</evidence>
<gene>
    <name evidence="1" type="ORF">HF086_007630</name>
</gene>
<dbReference type="EMBL" id="JACEFF010000481">
    <property type="protein sequence ID" value="KAH9636732.1"/>
    <property type="molecule type" value="Genomic_DNA"/>
</dbReference>
<comment type="caution">
    <text evidence="1">The sequence shown here is derived from an EMBL/GenBank/DDBJ whole genome shotgun (WGS) entry which is preliminary data.</text>
</comment>